<dbReference type="AlphaFoldDB" id="A0A9D1SLL9"/>
<sequence>MNRMVNEKIREALVKQPNAFPTMIAQELGVSEWAVVSQLTSEVMQEVDAAAFDKIMQEVTNWGEITFIVRNGSVIAEIKGIVPQGTYGRGYFNFAHDVSPISGHINVANLAHICFVQKAAMGMESLSIQFFDKQGDSMFKIYLGRGEDKKHILAQIDAYNKLQASL</sequence>
<dbReference type="EMBL" id="DVNI01000085">
    <property type="protein sequence ID" value="HIU64445.1"/>
    <property type="molecule type" value="Genomic_DNA"/>
</dbReference>
<dbReference type="PIRSF" id="PIRSF030840">
    <property type="entry name" value="DUF1008"/>
    <property type="match status" value="1"/>
</dbReference>
<dbReference type="InterPro" id="IPR010413">
    <property type="entry name" value="HutX-like"/>
</dbReference>
<accession>A0A9D1SLL9</accession>
<dbReference type="InterPro" id="IPR053733">
    <property type="entry name" value="Heme_Transport_Util_sf"/>
</dbReference>
<dbReference type="SUPFAM" id="SSF144064">
    <property type="entry name" value="Heme iron utilization protein-like"/>
    <property type="match status" value="1"/>
</dbReference>
<dbReference type="NCBIfam" id="TIGR04108">
    <property type="entry name" value="HutX"/>
    <property type="match status" value="1"/>
</dbReference>
<organism evidence="1 2">
    <name type="scientific">Candidatus Avacidaminococcus intestinavium</name>
    <dbReference type="NCBI Taxonomy" id="2840684"/>
    <lineage>
        <taxon>Bacteria</taxon>
        <taxon>Bacillati</taxon>
        <taxon>Bacillota</taxon>
        <taxon>Negativicutes</taxon>
        <taxon>Acidaminococcales</taxon>
        <taxon>Acidaminococcaceae</taxon>
        <taxon>Acidaminococcaceae incertae sedis</taxon>
        <taxon>Candidatus Avacidaminococcus</taxon>
    </lineage>
</organism>
<evidence type="ECO:0000313" key="2">
    <source>
        <dbReference type="Proteomes" id="UP000824099"/>
    </source>
</evidence>
<reference evidence="1" key="1">
    <citation type="submission" date="2020-10" db="EMBL/GenBank/DDBJ databases">
        <authorList>
            <person name="Gilroy R."/>
        </authorList>
    </citation>
    <scope>NUCLEOTIDE SEQUENCE</scope>
    <source>
        <strain evidence="1">CHK160-1198</strain>
    </source>
</reference>
<evidence type="ECO:0000313" key="1">
    <source>
        <dbReference type="EMBL" id="HIU64445.1"/>
    </source>
</evidence>
<protein>
    <submittedName>
        <fullName evidence="1">Heme utilization cystosolic carrier protein HutX</fullName>
    </submittedName>
</protein>
<dbReference type="Proteomes" id="UP000824099">
    <property type="component" value="Unassembled WGS sequence"/>
</dbReference>
<dbReference type="Gene3D" id="3.40.1570.10">
    <property type="entry name" value="HemS/ChuS/ChuX like domains"/>
    <property type="match status" value="1"/>
</dbReference>
<proteinExistence type="predicted"/>
<comment type="caution">
    <text evidence="1">The sequence shown here is derived from an EMBL/GenBank/DDBJ whole genome shotgun (WGS) entry which is preliminary data.</text>
</comment>
<dbReference type="CDD" id="cd16829">
    <property type="entry name" value="ChuX_HutX-like"/>
    <property type="match status" value="1"/>
</dbReference>
<gene>
    <name evidence="1" type="primary">hutX</name>
    <name evidence="1" type="ORF">IAB06_05375</name>
</gene>
<reference evidence="1" key="2">
    <citation type="journal article" date="2021" name="PeerJ">
        <title>Extensive microbial diversity within the chicken gut microbiome revealed by metagenomics and culture.</title>
        <authorList>
            <person name="Gilroy R."/>
            <person name="Ravi A."/>
            <person name="Getino M."/>
            <person name="Pursley I."/>
            <person name="Horton D.L."/>
            <person name="Alikhan N.F."/>
            <person name="Baker D."/>
            <person name="Gharbi K."/>
            <person name="Hall N."/>
            <person name="Watson M."/>
            <person name="Adriaenssens E.M."/>
            <person name="Foster-Nyarko E."/>
            <person name="Jarju S."/>
            <person name="Secka A."/>
            <person name="Antonio M."/>
            <person name="Oren A."/>
            <person name="Chaudhuri R.R."/>
            <person name="La Ragione R."/>
            <person name="Hildebrand F."/>
            <person name="Pallen M.J."/>
        </authorList>
    </citation>
    <scope>NUCLEOTIDE SEQUENCE</scope>
    <source>
        <strain evidence="1">CHK160-1198</strain>
    </source>
</reference>
<dbReference type="Pfam" id="PF06228">
    <property type="entry name" value="ChuX_HutX"/>
    <property type="match status" value="1"/>
</dbReference>
<name>A0A9D1SLL9_9FIRM</name>